<dbReference type="Pfam" id="PF01841">
    <property type="entry name" value="Transglut_core"/>
    <property type="match status" value="1"/>
</dbReference>
<evidence type="ECO:0000313" key="3">
    <source>
        <dbReference type="EMBL" id="CUO48042.1"/>
    </source>
</evidence>
<sequence length="351" mass="39720">MNEILSYAICFFIIILGVTESVKRSLNGRNVTFALERVLYYISIFITILIIALKIDVIIKGITKISISYLKLDGIYGDVCKIALLVGLFFLLQVSFYVISKKIIIPMFKGLNKANSILIVILSSIFGIVKGIMAILIFFVALIMYNNTIGIYNRIDLFSNNKVYEKLSSEIAQNNSDLTDEIVENFLPTSNIIIYYNGVTLEEGIKSTNEIDEMAKELTKGVTSDIDKARILYSWIGSNIEYDYDRAEKALNNEKVENSGAISAFENRSGICFDYSCLYVAMARAVDLKVRLLTGTAYDGKQYGPHAWNEVYISDIESWIPVDTTFYLAGDYFNNYDFYEDHITDSIAGEW</sequence>
<dbReference type="InterPro" id="IPR038765">
    <property type="entry name" value="Papain-like_cys_pep_sf"/>
</dbReference>
<dbReference type="SUPFAM" id="SSF54001">
    <property type="entry name" value="Cysteine proteinases"/>
    <property type="match status" value="1"/>
</dbReference>
<gene>
    <name evidence="3" type="ORF">ERS852470_02474</name>
</gene>
<dbReference type="SMART" id="SM00460">
    <property type="entry name" value="TGc"/>
    <property type="match status" value="1"/>
</dbReference>
<dbReference type="OrthoDB" id="1817605at2"/>
<feature type="transmembrane region" description="Helical" evidence="1">
    <location>
        <begin position="119"/>
        <end position="145"/>
    </location>
</feature>
<dbReference type="Gene3D" id="3.10.620.30">
    <property type="match status" value="1"/>
</dbReference>
<feature type="domain" description="Transglutaminase-like" evidence="2">
    <location>
        <begin position="264"/>
        <end position="326"/>
    </location>
</feature>
<feature type="transmembrane region" description="Helical" evidence="1">
    <location>
        <begin position="6"/>
        <end position="26"/>
    </location>
</feature>
<dbReference type="PANTHER" id="PTHR33490:SF3">
    <property type="entry name" value="CONSERVED INTEGRAL MEMBRANE PROTEIN"/>
    <property type="match status" value="1"/>
</dbReference>
<dbReference type="AlphaFoldDB" id="A0A174FCN0"/>
<proteinExistence type="predicted"/>
<dbReference type="InterPro" id="IPR002931">
    <property type="entry name" value="Transglutaminase-like"/>
</dbReference>
<keyword evidence="1" id="KW-0812">Transmembrane</keyword>
<keyword evidence="1" id="KW-1133">Transmembrane helix</keyword>
<name>A0A174FCN0_9CLOT</name>
<evidence type="ECO:0000256" key="1">
    <source>
        <dbReference type="SAM" id="Phobius"/>
    </source>
</evidence>
<reference evidence="3 4" key="1">
    <citation type="submission" date="2015-09" db="EMBL/GenBank/DDBJ databases">
        <authorList>
            <consortium name="Pathogen Informatics"/>
        </authorList>
    </citation>
    <scope>NUCLEOTIDE SEQUENCE [LARGE SCALE GENOMIC DNA]</scope>
    <source>
        <strain evidence="3 4">2789STDY5834855</strain>
    </source>
</reference>
<dbReference type="EMBL" id="CYZV01000026">
    <property type="protein sequence ID" value="CUO48042.1"/>
    <property type="molecule type" value="Genomic_DNA"/>
</dbReference>
<evidence type="ECO:0000259" key="2">
    <source>
        <dbReference type="SMART" id="SM00460"/>
    </source>
</evidence>
<protein>
    <submittedName>
        <fullName evidence="3">Transglutaminase</fullName>
    </submittedName>
</protein>
<feature type="transmembrane region" description="Helical" evidence="1">
    <location>
        <begin position="82"/>
        <end position="99"/>
    </location>
</feature>
<evidence type="ECO:0000313" key="4">
    <source>
        <dbReference type="Proteomes" id="UP000095558"/>
    </source>
</evidence>
<keyword evidence="1" id="KW-0472">Membrane</keyword>
<accession>A0A174FCN0</accession>
<organism evidence="3 4">
    <name type="scientific">Clostridium disporicum</name>
    <dbReference type="NCBI Taxonomy" id="84024"/>
    <lineage>
        <taxon>Bacteria</taxon>
        <taxon>Bacillati</taxon>
        <taxon>Bacillota</taxon>
        <taxon>Clostridia</taxon>
        <taxon>Eubacteriales</taxon>
        <taxon>Clostridiaceae</taxon>
        <taxon>Clostridium</taxon>
    </lineage>
</organism>
<dbReference type="Proteomes" id="UP000095558">
    <property type="component" value="Unassembled WGS sequence"/>
</dbReference>
<dbReference type="PANTHER" id="PTHR33490">
    <property type="entry name" value="BLR5614 PROTEIN-RELATED"/>
    <property type="match status" value="1"/>
</dbReference>
<feature type="transmembrane region" description="Helical" evidence="1">
    <location>
        <begin position="38"/>
        <end position="62"/>
    </location>
</feature>